<dbReference type="GO" id="GO:0005125">
    <property type="term" value="F:cytokine activity"/>
    <property type="evidence" value="ECO:0007669"/>
    <property type="project" value="TreeGrafter"/>
</dbReference>
<feature type="chain" id="PRO_5029547964" evidence="1">
    <location>
        <begin position="27"/>
        <end position="149"/>
    </location>
</feature>
<protein>
    <submittedName>
        <fullName evidence="2">Interleukin 31</fullName>
    </submittedName>
</protein>
<name>A0A7J8BXW9_MOLMO</name>
<dbReference type="GO" id="GO:0005615">
    <property type="term" value="C:extracellular space"/>
    <property type="evidence" value="ECO:0007669"/>
    <property type="project" value="TreeGrafter"/>
</dbReference>
<dbReference type="InParanoid" id="A0A7J8BXW9"/>
<reference evidence="2 3" key="1">
    <citation type="journal article" date="2020" name="Nature">
        <title>Six reference-quality genomes reveal evolution of bat adaptations.</title>
        <authorList>
            <person name="Jebb D."/>
            <person name="Huang Z."/>
            <person name="Pippel M."/>
            <person name="Hughes G.M."/>
            <person name="Lavrichenko K."/>
            <person name="Devanna P."/>
            <person name="Winkler S."/>
            <person name="Jermiin L.S."/>
            <person name="Skirmuntt E.C."/>
            <person name="Katzourakis A."/>
            <person name="Burkitt-Gray L."/>
            <person name="Ray D.A."/>
            <person name="Sullivan K.A.M."/>
            <person name="Roscito J.G."/>
            <person name="Kirilenko B.M."/>
            <person name="Davalos L.M."/>
            <person name="Corthals A.P."/>
            <person name="Power M.L."/>
            <person name="Jones G."/>
            <person name="Ransome R.D."/>
            <person name="Dechmann D.K.N."/>
            <person name="Locatelli A.G."/>
            <person name="Puechmaille S.J."/>
            <person name="Fedrigo O."/>
            <person name="Jarvis E.D."/>
            <person name="Hiller M."/>
            <person name="Vernes S.C."/>
            <person name="Myers E.W."/>
            <person name="Teeling E.C."/>
        </authorList>
    </citation>
    <scope>NUCLEOTIDE SEQUENCE [LARGE SCALE GENOMIC DNA]</scope>
    <source>
        <strain evidence="2">MMolMol1</strain>
        <tissue evidence="2">Muscle</tissue>
    </source>
</reference>
<dbReference type="AlphaFoldDB" id="A0A7J8BXW9"/>
<dbReference type="Pfam" id="PF15209">
    <property type="entry name" value="IL31"/>
    <property type="match status" value="1"/>
</dbReference>
<dbReference type="PANTHER" id="PTHR38652:SF1">
    <property type="entry name" value="INTERLEUKIN-31"/>
    <property type="match status" value="1"/>
</dbReference>
<keyword evidence="1" id="KW-0732">Signal</keyword>
<gene>
    <name evidence="2" type="ORF">HJG59_006758</name>
</gene>
<organism evidence="2 3">
    <name type="scientific">Molossus molossus</name>
    <name type="common">Pallas' mastiff bat</name>
    <name type="synonym">Vespertilio molossus</name>
    <dbReference type="NCBI Taxonomy" id="27622"/>
    <lineage>
        <taxon>Eukaryota</taxon>
        <taxon>Metazoa</taxon>
        <taxon>Chordata</taxon>
        <taxon>Craniata</taxon>
        <taxon>Vertebrata</taxon>
        <taxon>Euteleostomi</taxon>
        <taxon>Mammalia</taxon>
        <taxon>Eutheria</taxon>
        <taxon>Laurasiatheria</taxon>
        <taxon>Chiroptera</taxon>
        <taxon>Yangochiroptera</taxon>
        <taxon>Molossidae</taxon>
        <taxon>Molossus</taxon>
    </lineage>
</organism>
<evidence type="ECO:0000256" key="1">
    <source>
        <dbReference type="SAM" id="SignalP"/>
    </source>
</evidence>
<evidence type="ECO:0000313" key="3">
    <source>
        <dbReference type="Proteomes" id="UP000550707"/>
    </source>
</evidence>
<evidence type="ECO:0000313" key="2">
    <source>
        <dbReference type="EMBL" id="KAF6403532.1"/>
    </source>
</evidence>
<sequence length="149" mass="16851">MVARTGPARLALFLTCWMGALLSVHTAPVRQEDLRMIIIELKSSTDDHLKTFNETGLPVSAPYAIESFAPFCRPPHYINSSALLPYFKAISSSSRNTVDISDIIQQLYKLEPRLGPESQVEVPKDDFEWKRFSLAVFQEFSMCIKSLKP</sequence>
<dbReference type="Proteomes" id="UP000550707">
    <property type="component" value="Unassembled WGS sequence"/>
</dbReference>
<dbReference type="EMBL" id="JACASF010000022">
    <property type="protein sequence ID" value="KAF6403532.1"/>
    <property type="molecule type" value="Genomic_DNA"/>
</dbReference>
<proteinExistence type="predicted"/>
<comment type="caution">
    <text evidence="2">The sequence shown here is derived from an EMBL/GenBank/DDBJ whole genome shotgun (WGS) entry which is preliminary data.</text>
</comment>
<dbReference type="GO" id="GO:0005126">
    <property type="term" value="F:cytokine receptor binding"/>
    <property type="evidence" value="ECO:0007669"/>
    <property type="project" value="TreeGrafter"/>
</dbReference>
<feature type="signal peptide" evidence="1">
    <location>
        <begin position="1"/>
        <end position="26"/>
    </location>
</feature>
<accession>A0A7J8BXW9</accession>
<keyword evidence="3" id="KW-1185">Reference proteome</keyword>
<dbReference type="PANTHER" id="PTHR38652">
    <property type="entry name" value="INTERLEUKIN-31"/>
    <property type="match status" value="1"/>
</dbReference>
<dbReference type="InterPro" id="IPR027987">
    <property type="entry name" value="IL-31"/>
</dbReference>